<dbReference type="AlphaFoldDB" id="A0A8D8GV36"/>
<dbReference type="EMBL" id="HBUE01286978">
    <property type="protein sequence ID" value="CAG6572112.1"/>
    <property type="molecule type" value="Transcribed_RNA"/>
</dbReference>
<name>A0A8D8GV36_CULPI</name>
<protein>
    <submittedName>
        <fullName evidence="1">(northern house mosquito) hypothetical protein</fullName>
    </submittedName>
</protein>
<dbReference type="EMBL" id="HBUE01181370">
    <property type="protein sequence ID" value="CAG6520545.1"/>
    <property type="molecule type" value="Transcribed_RNA"/>
</dbReference>
<sequence length="106" mass="12307">MEVKHMLSQYYGMNASHLTIDEFSHELHIRKMPLDGSRSQLEKVLYNHVFFLSLSLCEATARLPILCNVCSFCFGHAKKSGLFEGLFESTKYFFDLTLRFFVEISD</sequence>
<evidence type="ECO:0000313" key="1">
    <source>
        <dbReference type="EMBL" id="CAG6520543.1"/>
    </source>
</evidence>
<accession>A0A8D8GV36</accession>
<reference evidence="1" key="1">
    <citation type="submission" date="2021-05" db="EMBL/GenBank/DDBJ databases">
        <authorList>
            <person name="Alioto T."/>
            <person name="Alioto T."/>
            <person name="Gomez Garrido J."/>
        </authorList>
    </citation>
    <scope>NUCLEOTIDE SEQUENCE</scope>
</reference>
<dbReference type="EMBL" id="HBUE01181366">
    <property type="protein sequence ID" value="CAG6520543.1"/>
    <property type="molecule type" value="Transcribed_RNA"/>
</dbReference>
<organism evidence="1">
    <name type="scientific">Culex pipiens</name>
    <name type="common">House mosquito</name>
    <dbReference type="NCBI Taxonomy" id="7175"/>
    <lineage>
        <taxon>Eukaryota</taxon>
        <taxon>Metazoa</taxon>
        <taxon>Ecdysozoa</taxon>
        <taxon>Arthropoda</taxon>
        <taxon>Hexapoda</taxon>
        <taxon>Insecta</taxon>
        <taxon>Pterygota</taxon>
        <taxon>Neoptera</taxon>
        <taxon>Endopterygota</taxon>
        <taxon>Diptera</taxon>
        <taxon>Nematocera</taxon>
        <taxon>Culicoidea</taxon>
        <taxon>Culicidae</taxon>
        <taxon>Culicinae</taxon>
        <taxon>Culicini</taxon>
        <taxon>Culex</taxon>
        <taxon>Culex</taxon>
    </lineage>
</organism>
<proteinExistence type="predicted"/>
<dbReference type="EMBL" id="HBUE01286974">
    <property type="protein sequence ID" value="CAG6572110.1"/>
    <property type="molecule type" value="Transcribed_RNA"/>
</dbReference>